<organism evidence="2 3">
    <name type="scientific">Phenylobacterium haematophilum</name>
    <dbReference type="NCBI Taxonomy" id="98513"/>
    <lineage>
        <taxon>Bacteria</taxon>
        <taxon>Pseudomonadati</taxon>
        <taxon>Pseudomonadota</taxon>
        <taxon>Alphaproteobacteria</taxon>
        <taxon>Caulobacterales</taxon>
        <taxon>Caulobacteraceae</taxon>
        <taxon>Phenylobacterium</taxon>
    </lineage>
</organism>
<comment type="caution">
    <text evidence="2">The sequence shown here is derived from an EMBL/GenBank/DDBJ whole genome shotgun (WGS) entry which is preliminary data.</text>
</comment>
<dbReference type="AlphaFoldDB" id="A0A839ZVX3"/>
<protein>
    <submittedName>
        <fullName evidence="2">Uncharacterized protein</fullName>
    </submittedName>
</protein>
<gene>
    <name evidence="2" type="ORF">GGQ61_000059</name>
</gene>
<proteinExistence type="predicted"/>
<dbReference type="EMBL" id="JACIDK010000001">
    <property type="protein sequence ID" value="MBB3889362.1"/>
    <property type="molecule type" value="Genomic_DNA"/>
</dbReference>
<accession>A0A839ZVX3</accession>
<evidence type="ECO:0000313" key="2">
    <source>
        <dbReference type="EMBL" id="MBB3889362.1"/>
    </source>
</evidence>
<evidence type="ECO:0000256" key="1">
    <source>
        <dbReference type="SAM" id="SignalP"/>
    </source>
</evidence>
<evidence type="ECO:0000313" key="3">
    <source>
        <dbReference type="Proteomes" id="UP000530564"/>
    </source>
</evidence>
<keyword evidence="3" id="KW-1185">Reference proteome</keyword>
<dbReference type="Proteomes" id="UP000530564">
    <property type="component" value="Unassembled WGS sequence"/>
</dbReference>
<feature type="signal peptide" evidence="1">
    <location>
        <begin position="1"/>
        <end position="22"/>
    </location>
</feature>
<name>A0A839ZVX3_9CAUL</name>
<reference evidence="2 3" key="1">
    <citation type="submission" date="2020-08" db="EMBL/GenBank/DDBJ databases">
        <title>Genomic Encyclopedia of Type Strains, Phase IV (KMG-IV): sequencing the most valuable type-strain genomes for metagenomic binning, comparative biology and taxonomic classification.</title>
        <authorList>
            <person name="Goeker M."/>
        </authorList>
    </citation>
    <scope>NUCLEOTIDE SEQUENCE [LARGE SCALE GENOMIC DNA]</scope>
    <source>
        <strain evidence="2 3">DSM 21793</strain>
    </source>
</reference>
<dbReference type="RefSeq" id="WP_183769378.1">
    <property type="nucleotide sequence ID" value="NZ_JACIDK010000001.1"/>
</dbReference>
<keyword evidence="1" id="KW-0732">Signal</keyword>
<feature type="chain" id="PRO_5032399141" evidence="1">
    <location>
        <begin position="23"/>
        <end position="105"/>
    </location>
</feature>
<sequence length="105" mass="10983">MKLIAIALTSAGLLAAAGSASAAVSDVEYLKANRCRGLAASGIATVDTASMDAFIKSEGRTRNAFVTDRGKSEFDKAKREGKTDNTDRKARLVAELNGPCQAYKG</sequence>